<dbReference type="AlphaFoldDB" id="A0A914DFY3"/>
<keyword evidence="1" id="KW-1185">Reference proteome</keyword>
<accession>A0A914DFY3</accession>
<evidence type="ECO:0000313" key="2">
    <source>
        <dbReference type="WBParaSite" id="ACRNAN_scaffold2499.g10010.t1"/>
    </source>
</evidence>
<dbReference type="Proteomes" id="UP000887540">
    <property type="component" value="Unplaced"/>
</dbReference>
<protein>
    <submittedName>
        <fullName evidence="2">Uncharacterized protein</fullName>
    </submittedName>
</protein>
<proteinExistence type="predicted"/>
<reference evidence="2" key="1">
    <citation type="submission" date="2022-11" db="UniProtKB">
        <authorList>
            <consortium name="WormBaseParasite"/>
        </authorList>
    </citation>
    <scope>IDENTIFICATION</scope>
</reference>
<evidence type="ECO:0000313" key="1">
    <source>
        <dbReference type="Proteomes" id="UP000887540"/>
    </source>
</evidence>
<dbReference type="WBParaSite" id="ACRNAN_scaffold2499.g10010.t1">
    <property type="protein sequence ID" value="ACRNAN_scaffold2499.g10010.t1"/>
    <property type="gene ID" value="ACRNAN_scaffold2499.g10010"/>
</dbReference>
<name>A0A914DFY3_9BILA</name>
<sequence length="68" mass="7710">MVNESVLTDKDATRMMTAKNDKSNHIEGSVQSEAGFAVESLVVQSVRCSRACSYFPNSLYLLYRPYYH</sequence>
<organism evidence="1 2">
    <name type="scientific">Acrobeloides nanus</name>
    <dbReference type="NCBI Taxonomy" id="290746"/>
    <lineage>
        <taxon>Eukaryota</taxon>
        <taxon>Metazoa</taxon>
        <taxon>Ecdysozoa</taxon>
        <taxon>Nematoda</taxon>
        <taxon>Chromadorea</taxon>
        <taxon>Rhabditida</taxon>
        <taxon>Tylenchina</taxon>
        <taxon>Cephalobomorpha</taxon>
        <taxon>Cephaloboidea</taxon>
        <taxon>Cephalobidae</taxon>
        <taxon>Acrobeloides</taxon>
    </lineage>
</organism>